<dbReference type="InterPro" id="IPR011611">
    <property type="entry name" value="PfkB_dom"/>
</dbReference>
<dbReference type="PANTHER" id="PTHR47098">
    <property type="entry name" value="PROTEIN MAK32"/>
    <property type="match status" value="1"/>
</dbReference>
<evidence type="ECO:0000313" key="3">
    <source>
        <dbReference type="Proteomes" id="UP000813461"/>
    </source>
</evidence>
<dbReference type="Proteomes" id="UP000813461">
    <property type="component" value="Unassembled WGS sequence"/>
</dbReference>
<dbReference type="Gene3D" id="3.40.1190.20">
    <property type="match status" value="1"/>
</dbReference>
<feature type="domain" description="Carbohydrate kinase PfkB" evidence="1">
    <location>
        <begin position="62"/>
        <end position="315"/>
    </location>
</feature>
<dbReference type="InterPro" id="IPR029056">
    <property type="entry name" value="Ribokinase-like"/>
</dbReference>
<sequence>MSRSQPIEFVSLGMLVLDEIRIPGHPALTNVVGGSGAFSTLGFRIFHPSPSSYKVGCLVLAGADFPDQVQEELEKWEVTLLVKKDAEKLSTRGLLEYHDDTFGPKTFTYTNPPLKPSPEDLIDTPFLAAKVFHILATPEEIISQVPRLLDLRAQHDIPGQPFIIWEPLPSSCVPANLTAMRQACAHVDVFSPNHIELGNLFDTAQASAFNRGEIESLAYDFTISTNLVNNAIMIVRCAEHGSLTITTSCESNSTTHMPLWLPSFHAAGSNRVVDTTGGGNAFLGGFAVGWVETGDVTMASVYGHVAASFVVEQIGMPRVEREEDGHRVSEGSVEVVEVWNGVSVKDRLREYLGRTENGSE</sequence>
<dbReference type="PANTHER" id="PTHR47098:SF1">
    <property type="entry name" value="PFKB FAMILY CARBOHYDRATE KINASE SUPERFAMILY (AFU_ORTHOLOGUE AFUA_4G09500)"/>
    <property type="match status" value="1"/>
</dbReference>
<organism evidence="2 3">
    <name type="scientific">Paraphoma chrysanthemicola</name>
    <dbReference type="NCBI Taxonomy" id="798071"/>
    <lineage>
        <taxon>Eukaryota</taxon>
        <taxon>Fungi</taxon>
        <taxon>Dikarya</taxon>
        <taxon>Ascomycota</taxon>
        <taxon>Pezizomycotina</taxon>
        <taxon>Dothideomycetes</taxon>
        <taxon>Pleosporomycetidae</taxon>
        <taxon>Pleosporales</taxon>
        <taxon>Pleosporineae</taxon>
        <taxon>Phaeosphaeriaceae</taxon>
        <taxon>Paraphoma</taxon>
    </lineage>
</organism>
<dbReference type="AlphaFoldDB" id="A0A8K0VZ76"/>
<gene>
    <name evidence="2" type="ORF">FB567DRAFT_628111</name>
</gene>
<comment type="caution">
    <text evidence="2">The sequence shown here is derived from an EMBL/GenBank/DDBJ whole genome shotgun (WGS) entry which is preliminary data.</text>
</comment>
<proteinExistence type="predicted"/>
<dbReference type="SUPFAM" id="SSF53613">
    <property type="entry name" value="Ribokinase-like"/>
    <property type="match status" value="1"/>
</dbReference>
<accession>A0A8K0VZ76</accession>
<evidence type="ECO:0000259" key="1">
    <source>
        <dbReference type="Pfam" id="PF00294"/>
    </source>
</evidence>
<reference evidence="2" key="1">
    <citation type="journal article" date="2021" name="Nat. Commun.">
        <title>Genetic determinants of endophytism in the Arabidopsis root mycobiome.</title>
        <authorList>
            <person name="Mesny F."/>
            <person name="Miyauchi S."/>
            <person name="Thiergart T."/>
            <person name="Pickel B."/>
            <person name="Atanasova L."/>
            <person name="Karlsson M."/>
            <person name="Huettel B."/>
            <person name="Barry K.W."/>
            <person name="Haridas S."/>
            <person name="Chen C."/>
            <person name="Bauer D."/>
            <person name="Andreopoulos W."/>
            <person name="Pangilinan J."/>
            <person name="LaButti K."/>
            <person name="Riley R."/>
            <person name="Lipzen A."/>
            <person name="Clum A."/>
            <person name="Drula E."/>
            <person name="Henrissat B."/>
            <person name="Kohler A."/>
            <person name="Grigoriev I.V."/>
            <person name="Martin F.M."/>
            <person name="Hacquard S."/>
        </authorList>
    </citation>
    <scope>NUCLEOTIDE SEQUENCE</scope>
    <source>
        <strain evidence="2">MPI-SDFR-AT-0120</strain>
    </source>
</reference>
<evidence type="ECO:0000313" key="2">
    <source>
        <dbReference type="EMBL" id="KAH7088389.1"/>
    </source>
</evidence>
<dbReference type="OrthoDB" id="497927at2759"/>
<protein>
    <submittedName>
        <fullName evidence="2">Ribokinase-like protein</fullName>
    </submittedName>
</protein>
<dbReference type="Pfam" id="PF00294">
    <property type="entry name" value="PfkB"/>
    <property type="match status" value="1"/>
</dbReference>
<dbReference type="EMBL" id="JAGMVJ010000008">
    <property type="protein sequence ID" value="KAH7088389.1"/>
    <property type="molecule type" value="Genomic_DNA"/>
</dbReference>
<name>A0A8K0VZ76_9PLEO</name>
<keyword evidence="3" id="KW-1185">Reference proteome</keyword>